<feature type="transmembrane region" description="Helical" evidence="2">
    <location>
        <begin position="133"/>
        <end position="153"/>
    </location>
</feature>
<dbReference type="EMBL" id="SUTG01000012">
    <property type="protein sequence ID" value="MBE6512251.1"/>
    <property type="molecule type" value="Genomic_DNA"/>
</dbReference>
<protein>
    <submittedName>
        <fullName evidence="3">DUF2106 domain-containing protein</fullName>
    </submittedName>
</protein>
<sequence>MPKIAKLWNKLANPKNIPRLFALILGLLLIAGFLIPIGLDTDQIYTRPAPQSQMDAGLAIAPYDRGGEILESPGVTEAQYPENSQNLGWINSYMTPIAEMLKGISPYFGTSICASPGGVIDEILYYTRGFDTILESSILMMAFIIASWLAINFTMDRKEEKGKGDIKEDVKRAIASSDKIASEVEMSNRKAREKQAKKEFR</sequence>
<dbReference type="AlphaFoldDB" id="A0A8T3VSJ0"/>
<accession>A0A8T3VSJ0</accession>
<keyword evidence="2" id="KW-1133">Transmembrane helix</keyword>
<keyword evidence="2" id="KW-0472">Membrane</keyword>
<evidence type="ECO:0000256" key="2">
    <source>
        <dbReference type="SAM" id="Phobius"/>
    </source>
</evidence>
<dbReference type="Proteomes" id="UP000732619">
    <property type="component" value="Unassembled WGS sequence"/>
</dbReference>
<dbReference type="InterPro" id="IPR011313">
    <property type="entry name" value="Prd_NiFe_hyd_3_EhaF"/>
</dbReference>
<organism evidence="3 4">
    <name type="scientific">Methanobrevibacter olleyae</name>
    <dbReference type="NCBI Taxonomy" id="294671"/>
    <lineage>
        <taxon>Archaea</taxon>
        <taxon>Methanobacteriati</taxon>
        <taxon>Methanobacteriota</taxon>
        <taxon>Methanomada group</taxon>
        <taxon>Methanobacteria</taxon>
        <taxon>Methanobacteriales</taxon>
        <taxon>Methanobacteriaceae</taxon>
        <taxon>Methanobrevibacter</taxon>
    </lineage>
</organism>
<dbReference type="Pfam" id="PF09879">
    <property type="entry name" value="EhaF"/>
    <property type="match status" value="1"/>
</dbReference>
<evidence type="ECO:0000313" key="4">
    <source>
        <dbReference type="Proteomes" id="UP000732619"/>
    </source>
</evidence>
<proteinExistence type="predicted"/>
<reference evidence="3" key="1">
    <citation type="submission" date="2019-04" db="EMBL/GenBank/DDBJ databases">
        <title>Evolution of Biomass-Degrading Anaerobic Consortia Revealed by Metagenomics.</title>
        <authorList>
            <person name="Peng X."/>
        </authorList>
    </citation>
    <scope>NUCLEOTIDE SEQUENCE</scope>
    <source>
        <strain evidence="3">SIG14</strain>
    </source>
</reference>
<keyword evidence="2" id="KW-0812">Transmembrane</keyword>
<feature type="transmembrane region" description="Helical" evidence="2">
    <location>
        <begin position="20"/>
        <end position="39"/>
    </location>
</feature>
<evidence type="ECO:0000256" key="1">
    <source>
        <dbReference type="SAM" id="MobiDB-lite"/>
    </source>
</evidence>
<name>A0A8T3VSJ0_METOL</name>
<evidence type="ECO:0000313" key="3">
    <source>
        <dbReference type="EMBL" id="MBE6512251.1"/>
    </source>
</evidence>
<gene>
    <name evidence="3" type="ORF">E7Z75_03730</name>
</gene>
<feature type="region of interest" description="Disordered" evidence="1">
    <location>
        <begin position="182"/>
        <end position="201"/>
    </location>
</feature>
<comment type="caution">
    <text evidence="3">The sequence shown here is derived from an EMBL/GenBank/DDBJ whole genome shotgun (WGS) entry which is preliminary data.</text>
</comment>